<dbReference type="SUPFAM" id="SSF53335">
    <property type="entry name" value="S-adenosyl-L-methionine-dependent methyltransferases"/>
    <property type="match status" value="1"/>
</dbReference>
<feature type="domain" description="Type II methyltransferase M.TaqI-like" evidence="6">
    <location>
        <begin position="750"/>
        <end position="818"/>
    </location>
</feature>
<dbReference type="PANTHER" id="PTHR33841">
    <property type="entry name" value="DNA METHYLTRANSFERASE YEEA-RELATED"/>
    <property type="match status" value="1"/>
</dbReference>
<dbReference type="Pfam" id="PF07669">
    <property type="entry name" value="Eco57I"/>
    <property type="match status" value="2"/>
</dbReference>
<sequence length="1167" mass="134530">MKFNRNQVKTYLQSSDFTSLFIEELGWDYADGSPLYLTVDEENYTIEAAAQKRGMMVYHCVSDNGILPNSKVRKKMDTEVTSYSQEHLIIYTDKKQEKQVWQWVKRESANKTKAKETTFNITQSGELLTQKLESLFIDFAEEENLTLTDVTQRTQKAFDIEKITKKFFDDFQLEHRKFVTFIKGIDNIKDANWYASVILNRLMFIYFLQKKGFLDHGNTDYLQDKLKVSQTKGKDLYYQEFLQTLFFDGFGKAEKFRKNETPALIGKIKYINGGLFLPHIIEEKYRGKIRISDGGFEDIFKLFSGYTWHLDDTPSGKDDEINPDVLGYIFEKYINQKEFGAYYTKPEITNYLCERTINKFIREKIGNVPSFPCSAWECEPRGSASKIEEVEPLRGHSQSGDWERENNQLCQQLLDEILPQLSILDPACGSGAFLVAALQHLIKIYTAIFDFIQVSGNESNQARLSKIKQDHPSLDYYIKKRVITDNLYGVDIMEEAVEIAKLRLFLSLVASAKTVDDLEPLPNVDFNIMAGNSLIGLIRVDDKRFDIVGNPDILQQLKAQDYQTILNEKNESIRKYKEHAFIAGKVEDTEQEDRLQFLRHHINDVNRESLVKLNQLLLDEFGNLKIKYEEVQLKGKASKRVLNIADMEALKPFHWGYHFDQIIAKGGFDIILGNPPWEIFKPQAKEFFAEYSDLVTRRKMDIKTFEKEQKQLLENPEVATAWLKYQSQYPHVSLYFRSAEQYLNQISVVNGKKQGTDINLYKLFVEQCLNLLSPHGECGLVIPSGIYTDLGTKQLREMLFSQTKITGLFCFENKKAIFEGVHKSFKFVVLTFQNLVGANGHSPLPLQGTISFPAKFMRHDVGELNSFPDDDCLHISVDLIKQLSPDSLSVMEFKSDLDIVIAEKMSQFPLLGEEIQDKWNLKLTREFDMTNDSHLFKTEVGKGRLPLYEGKMIHQFTHKFAEPRYWIQEEEGRKAVLGKYGVEKGQILDYQCYRLGFRDIASSTNERTMISTIVHKNLFCGNTLIISREVDNLKNLLVISSLLNSFVCDFVIRQRVTAHCNMFYVYQTPVPRLTEKDAYFQEIVERAAKLICTTPEYDELAKEVGLGSHKNGITDERERGKIRAELDGIIAHLYGLTEGEFSHILSTFPIVAETVKDAALNAYRDLV</sequence>
<keyword evidence="4" id="KW-0949">S-adenosyl-L-methionine</keyword>
<dbReference type="InterPro" id="IPR002052">
    <property type="entry name" value="DNA_methylase_N6_adenine_CS"/>
</dbReference>
<organism evidence="7 8">
    <name type="scientific">Aphanizomenon flos-aquae FACHB-1040</name>
    <dbReference type="NCBI Taxonomy" id="2692887"/>
    <lineage>
        <taxon>Bacteria</taxon>
        <taxon>Bacillati</taxon>
        <taxon>Cyanobacteriota</taxon>
        <taxon>Cyanophyceae</taxon>
        <taxon>Nostocales</taxon>
        <taxon>Aphanizomenonaceae</taxon>
        <taxon>Aphanizomenon</taxon>
    </lineage>
</organism>
<dbReference type="GO" id="GO:0008168">
    <property type="term" value="F:methyltransferase activity"/>
    <property type="evidence" value="ECO:0007669"/>
    <property type="project" value="UniProtKB-KW"/>
</dbReference>
<gene>
    <name evidence="7" type="ORF">H6F99_05745</name>
</gene>
<dbReference type="EMBL" id="JACJQT010000010">
    <property type="protein sequence ID" value="MBD2277837.1"/>
    <property type="molecule type" value="Genomic_DNA"/>
</dbReference>
<evidence type="ECO:0000313" key="7">
    <source>
        <dbReference type="EMBL" id="MBD2277837.1"/>
    </source>
</evidence>
<accession>A0ABR8BVX4</accession>
<dbReference type="GO" id="GO:0032259">
    <property type="term" value="P:methylation"/>
    <property type="evidence" value="ECO:0007669"/>
    <property type="project" value="UniProtKB-KW"/>
</dbReference>
<dbReference type="RefSeq" id="WP_190382500.1">
    <property type="nucleotide sequence ID" value="NZ_JACJQT010000010.1"/>
</dbReference>
<dbReference type="Gene3D" id="3.40.50.150">
    <property type="entry name" value="Vaccinia Virus protein VP39"/>
    <property type="match status" value="2"/>
</dbReference>
<comment type="catalytic activity">
    <reaction evidence="5">
        <text>a 2'-deoxyadenosine in DNA + S-adenosyl-L-methionine = an N(6)-methyl-2'-deoxyadenosine in DNA + S-adenosyl-L-homocysteine + H(+)</text>
        <dbReference type="Rhea" id="RHEA:15197"/>
        <dbReference type="Rhea" id="RHEA-COMP:12418"/>
        <dbReference type="Rhea" id="RHEA-COMP:12419"/>
        <dbReference type="ChEBI" id="CHEBI:15378"/>
        <dbReference type="ChEBI" id="CHEBI:57856"/>
        <dbReference type="ChEBI" id="CHEBI:59789"/>
        <dbReference type="ChEBI" id="CHEBI:90615"/>
        <dbReference type="ChEBI" id="CHEBI:90616"/>
        <dbReference type="EC" id="2.1.1.72"/>
    </reaction>
</comment>
<keyword evidence="2 7" id="KW-0489">Methyltransferase</keyword>
<dbReference type="PROSITE" id="PS00092">
    <property type="entry name" value="N6_MTASE"/>
    <property type="match status" value="1"/>
</dbReference>
<dbReference type="PANTHER" id="PTHR33841:SF1">
    <property type="entry name" value="DNA METHYLTRANSFERASE A"/>
    <property type="match status" value="1"/>
</dbReference>
<evidence type="ECO:0000259" key="6">
    <source>
        <dbReference type="Pfam" id="PF07669"/>
    </source>
</evidence>
<keyword evidence="3" id="KW-0808">Transferase</keyword>
<dbReference type="EC" id="2.1.1.72" evidence="1"/>
<name>A0ABR8BVX4_APHFL</name>
<evidence type="ECO:0000256" key="4">
    <source>
        <dbReference type="ARBA" id="ARBA00022691"/>
    </source>
</evidence>
<comment type="caution">
    <text evidence="7">The sequence shown here is derived from an EMBL/GenBank/DDBJ whole genome shotgun (WGS) entry which is preliminary data.</text>
</comment>
<evidence type="ECO:0000313" key="8">
    <source>
        <dbReference type="Proteomes" id="UP000606721"/>
    </source>
</evidence>
<evidence type="ECO:0000256" key="5">
    <source>
        <dbReference type="ARBA" id="ARBA00047942"/>
    </source>
</evidence>
<proteinExistence type="predicted"/>
<dbReference type="InterPro" id="IPR050953">
    <property type="entry name" value="N4_N6_ade-DNA_methylase"/>
</dbReference>
<protein>
    <recommendedName>
        <fullName evidence="1">site-specific DNA-methyltransferase (adenine-specific)</fullName>
        <ecNumber evidence="1">2.1.1.72</ecNumber>
    </recommendedName>
</protein>
<evidence type="ECO:0000256" key="1">
    <source>
        <dbReference type="ARBA" id="ARBA00011900"/>
    </source>
</evidence>
<dbReference type="Proteomes" id="UP000606721">
    <property type="component" value="Unassembled WGS sequence"/>
</dbReference>
<dbReference type="InterPro" id="IPR029063">
    <property type="entry name" value="SAM-dependent_MTases_sf"/>
</dbReference>
<keyword evidence="8" id="KW-1185">Reference proteome</keyword>
<feature type="domain" description="Type II methyltransferase M.TaqI-like" evidence="6">
    <location>
        <begin position="486"/>
        <end position="687"/>
    </location>
</feature>
<evidence type="ECO:0000256" key="3">
    <source>
        <dbReference type="ARBA" id="ARBA00022679"/>
    </source>
</evidence>
<reference evidence="7 8" key="1">
    <citation type="journal article" date="2020" name="ISME J.">
        <title>Comparative genomics reveals insights into cyanobacterial evolution and habitat adaptation.</title>
        <authorList>
            <person name="Chen M.Y."/>
            <person name="Teng W.K."/>
            <person name="Zhao L."/>
            <person name="Hu C.X."/>
            <person name="Zhou Y.K."/>
            <person name="Han B.P."/>
            <person name="Song L.R."/>
            <person name="Shu W.S."/>
        </authorList>
    </citation>
    <scope>NUCLEOTIDE SEQUENCE [LARGE SCALE GENOMIC DNA]</scope>
    <source>
        <strain evidence="7 8">FACHB-1040</strain>
    </source>
</reference>
<evidence type="ECO:0000256" key="2">
    <source>
        <dbReference type="ARBA" id="ARBA00022603"/>
    </source>
</evidence>
<dbReference type="InterPro" id="IPR011639">
    <property type="entry name" value="MethylTrfase_TaqI-like_dom"/>
</dbReference>